<dbReference type="RefSeq" id="XP_019092671.1">
    <property type="nucleotide sequence ID" value="XM_019237126.1"/>
</dbReference>
<reference evidence="1" key="1">
    <citation type="journal article" date="2014" name="Nat. Commun.">
        <title>The emerging biofuel crop Camelina sativa retains a highly undifferentiated hexaploid genome structure.</title>
        <authorList>
            <person name="Kagale S."/>
            <person name="Koh C."/>
            <person name="Nixon J."/>
            <person name="Bollina V."/>
            <person name="Clarke W.E."/>
            <person name="Tuteja R."/>
            <person name="Spillane C."/>
            <person name="Robinson S.J."/>
            <person name="Links M.G."/>
            <person name="Clarke C."/>
            <person name="Higgins E.E."/>
            <person name="Huebert T."/>
            <person name="Sharpe A.G."/>
            <person name="Parkin I.A."/>
        </authorList>
    </citation>
    <scope>NUCLEOTIDE SEQUENCE [LARGE SCALE GENOMIC DNA]</scope>
    <source>
        <strain evidence="1">cv. DH55</strain>
    </source>
</reference>
<proteinExistence type="predicted"/>
<dbReference type="InterPro" id="IPR006462">
    <property type="entry name" value="MS5"/>
</dbReference>
<evidence type="ECO:0000313" key="1">
    <source>
        <dbReference type="Proteomes" id="UP000694864"/>
    </source>
</evidence>
<dbReference type="PANTHER" id="PTHR31260:SF32">
    <property type="match status" value="1"/>
</dbReference>
<evidence type="ECO:0000313" key="2">
    <source>
        <dbReference type="RefSeq" id="XP_019092671.1"/>
    </source>
</evidence>
<keyword evidence="1" id="KW-1185">Reference proteome</keyword>
<reference evidence="2" key="2">
    <citation type="submission" date="2025-08" db="UniProtKB">
        <authorList>
            <consortium name="RefSeq"/>
        </authorList>
    </citation>
    <scope>IDENTIFICATION</scope>
    <source>
        <tissue evidence="2">Leaf</tissue>
    </source>
</reference>
<sequence length="194" mass="23210">MADTLRRMLESGELTETLRRMLENGKLTDEQCLSILQVLDSDGCTSEKVIEEKAVKRIDNRKSLKQLLAMRDPESDLLRRYEEESDSDEEESDPDYERYHRQLEESQFFDIDRDVRVPRWGFISPFYFGEKEEEQEPPPEMVLYGRLGVHWFNFEHNRNLKFIRIPKLNTGHPYSTSYYLTIDVEDFFSPIWKL</sequence>
<accession>A0ABM1R0Y3</accession>
<name>A0ABM1R0Y3_CAMSA</name>
<organism evidence="1 2">
    <name type="scientific">Camelina sativa</name>
    <name type="common">False flax</name>
    <name type="synonym">Myagrum sativum</name>
    <dbReference type="NCBI Taxonomy" id="90675"/>
    <lineage>
        <taxon>Eukaryota</taxon>
        <taxon>Viridiplantae</taxon>
        <taxon>Streptophyta</taxon>
        <taxon>Embryophyta</taxon>
        <taxon>Tracheophyta</taxon>
        <taxon>Spermatophyta</taxon>
        <taxon>Magnoliopsida</taxon>
        <taxon>eudicotyledons</taxon>
        <taxon>Gunneridae</taxon>
        <taxon>Pentapetalae</taxon>
        <taxon>rosids</taxon>
        <taxon>malvids</taxon>
        <taxon>Brassicales</taxon>
        <taxon>Brassicaceae</taxon>
        <taxon>Camelineae</taxon>
        <taxon>Camelina</taxon>
    </lineage>
</organism>
<protein>
    <submittedName>
        <fullName evidence="2">UPF0725 protein At3g44770-like</fullName>
    </submittedName>
</protein>
<dbReference type="Proteomes" id="UP000694864">
    <property type="component" value="Chromosome 15"/>
</dbReference>
<gene>
    <name evidence="2" type="primary">LOC104747952</name>
</gene>
<dbReference type="GeneID" id="104747952"/>
<dbReference type="PANTHER" id="PTHR31260">
    <property type="entry name" value="CYSTATIN/MONELLIN SUPERFAMILY PROTEIN"/>
    <property type="match status" value="1"/>
</dbReference>